<dbReference type="AlphaFoldDB" id="A0A2S8IQM4"/>
<reference evidence="4 5" key="1">
    <citation type="submission" date="2018-02" db="EMBL/GenBank/DDBJ databases">
        <title>Draft genome sequencing of Burkholderia cepacia Y14-15.</title>
        <authorList>
            <person name="Zheng B.-X."/>
        </authorList>
    </citation>
    <scope>NUCLEOTIDE SEQUENCE [LARGE SCALE GENOMIC DNA]</scope>
    <source>
        <strain evidence="4 5">Y14-15</strain>
    </source>
</reference>
<dbReference type="PANTHER" id="PTHR35936:SF37">
    <property type="entry name" value="AMINO ACID ABC TRANSPORTER SUBSTRATE-BINDING PROTEIN"/>
    <property type="match status" value="1"/>
</dbReference>
<dbReference type="Proteomes" id="UP000238206">
    <property type="component" value="Unassembled WGS sequence"/>
</dbReference>
<dbReference type="Gene3D" id="3.40.190.10">
    <property type="entry name" value="Periplasmic binding protein-like II"/>
    <property type="match status" value="2"/>
</dbReference>
<protein>
    <submittedName>
        <fullName evidence="4">ABC transporter substrate-binding protein</fullName>
    </submittedName>
</protein>
<name>A0A2S8IQM4_BURCE</name>
<feature type="chain" id="PRO_5015517873" evidence="2">
    <location>
        <begin position="28"/>
        <end position="267"/>
    </location>
</feature>
<evidence type="ECO:0000256" key="2">
    <source>
        <dbReference type="SAM" id="SignalP"/>
    </source>
</evidence>
<evidence type="ECO:0000259" key="3">
    <source>
        <dbReference type="SMART" id="SM00062"/>
    </source>
</evidence>
<gene>
    <name evidence="4" type="ORF">C5615_17705</name>
</gene>
<dbReference type="SMART" id="SM00062">
    <property type="entry name" value="PBPb"/>
    <property type="match status" value="1"/>
</dbReference>
<feature type="domain" description="Solute-binding protein family 3/N-terminal" evidence="3">
    <location>
        <begin position="31"/>
        <end position="260"/>
    </location>
</feature>
<dbReference type="EMBL" id="PUIQ01000021">
    <property type="protein sequence ID" value="PQP17025.1"/>
    <property type="molecule type" value="Genomic_DNA"/>
</dbReference>
<feature type="signal peptide" evidence="2">
    <location>
        <begin position="1"/>
        <end position="27"/>
    </location>
</feature>
<evidence type="ECO:0000313" key="5">
    <source>
        <dbReference type="Proteomes" id="UP000238206"/>
    </source>
</evidence>
<dbReference type="PANTHER" id="PTHR35936">
    <property type="entry name" value="MEMBRANE-BOUND LYTIC MUREIN TRANSGLYCOSYLASE F"/>
    <property type="match status" value="1"/>
</dbReference>
<dbReference type="RefSeq" id="WP_105391458.1">
    <property type="nucleotide sequence ID" value="NZ_PUIQ01000021.1"/>
</dbReference>
<dbReference type="PROSITE" id="PS51257">
    <property type="entry name" value="PROKAR_LIPOPROTEIN"/>
    <property type="match status" value="1"/>
</dbReference>
<keyword evidence="1 2" id="KW-0732">Signal</keyword>
<sequence>MNRLMRSRVRGAAAALFMLGAACAAHAAQPTLRVGIDAESYPPFFSKDATGKWKGWEIDVLEAACGKLNVRCELADIAWDGLIPALQNRKIDVIWSSMTITGERQKAIDFSRAYYESPTVFVGAKSDRRRVDCAVPASFKGRVIGVEAGTNFSAFLDARFKQDAQIKAFDKFDNALADLVSGRVDYVQEAKGLFTAFLSSRDGKDFEVKATCADNPVLGLGIGAGVRRGDALRDRLSGAIAQLQQDGTWDAITARYPNLKGTIEKGR</sequence>
<evidence type="ECO:0000313" key="4">
    <source>
        <dbReference type="EMBL" id="PQP17025.1"/>
    </source>
</evidence>
<dbReference type="Pfam" id="PF00497">
    <property type="entry name" value="SBP_bac_3"/>
    <property type="match status" value="1"/>
</dbReference>
<proteinExistence type="predicted"/>
<accession>A0A2S8IQM4</accession>
<dbReference type="InterPro" id="IPR001638">
    <property type="entry name" value="Solute-binding_3/MltF_N"/>
</dbReference>
<comment type="caution">
    <text evidence="4">The sequence shown here is derived from an EMBL/GenBank/DDBJ whole genome shotgun (WGS) entry which is preliminary data.</text>
</comment>
<dbReference type="SUPFAM" id="SSF53850">
    <property type="entry name" value="Periplasmic binding protein-like II"/>
    <property type="match status" value="1"/>
</dbReference>
<organism evidence="4 5">
    <name type="scientific">Burkholderia cepacia</name>
    <name type="common">Pseudomonas cepacia</name>
    <dbReference type="NCBI Taxonomy" id="292"/>
    <lineage>
        <taxon>Bacteria</taxon>
        <taxon>Pseudomonadati</taxon>
        <taxon>Pseudomonadota</taxon>
        <taxon>Betaproteobacteria</taxon>
        <taxon>Burkholderiales</taxon>
        <taxon>Burkholderiaceae</taxon>
        <taxon>Burkholderia</taxon>
        <taxon>Burkholderia cepacia complex</taxon>
    </lineage>
</organism>
<evidence type="ECO:0000256" key="1">
    <source>
        <dbReference type="ARBA" id="ARBA00022729"/>
    </source>
</evidence>